<proteinExistence type="predicted"/>
<accession>A0A088FS18</accession>
<keyword evidence="2" id="KW-1185">Reference proteome</keyword>
<reference evidence="1 2" key="1">
    <citation type="submission" date="2014-10" db="EMBL/GenBank/DDBJ databases">
        <title>Complete Genome of Lelliottia podophage phD2B.</title>
        <authorList>
            <person name="Nowicki G."/>
            <person name="Barylski J."/>
            <person name="Kujawa N."/>
            <person name="Gozdzicka-Jozefiak A."/>
        </authorList>
    </citation>
    <scope>NUCLEOTIDE SEQUENCE [LARGE SCALE GENOMIC DNA]</scope>
</reference>
<evidence type="ECO:0000313" key="1">
    <source>
        <dbReference type="EMBL" id="AIM51233.1"/>
    </source>
</evidence>
<evidence type="ECO:0000313" key="2">
    <source>
        <dbReference type="Proteomes" id="UP000029353"/>
    </source>
</evidence>
<name>A0A088FS18_9CAUD</name>
<dbReference type="RefSeq" id="YP_009102752.1">
    <property type="nucleotide sequence ID" value="NC_025450.1"/>
</dbReference>
<dbReference type="KEGG" id="vg:22111936"/>
<dbReference type="Proteomes" id="UP000029353">
    <property type="component" value="Segment"/>
</dbReference>
<dbReference type="GeneID" id="22111936"/>
<protein>
    <submittedName>
        <fullName evidence="1">Uncharacterized protein</fullName>
    </submittedName>
</protein>
<sequence length="39" mass="4372">MKYVTFIFFWAVVSTAFGINTAHASYDAPRTDSSLEAKK</sequence>
<organism evidence="1 2">
    <name type="scientific">Lelliottia phage phD2B</name>
    <dbReference type="NCBI Taxonomy" id="1542498"/>
    <lineage>
        <taxon>Viruses</taxon>
        <taxon>Duplodnaviria</taxon>
        <taxon>Heunggongvirae</taxon>
        <taxon>Uroviricota</taxon>
        <taxon>Caudoviricetes</taxon>
        <taxon>Autographivirales</taxon>
        <taxon>Autosignataviridae</taxon>
        <taxon>Molineuxvirinae</taxon>
        <taxon>Tuodvirus</taxon>
        <taxon>Tuodvirus phD2B</taxon>
    </lineage>
</organism>
<dbReference type="EMBL" id="KM370384">
    <property type="protein sequence ID" value="AIM51233.1"/>
    <property type="molecule type" value="Genomic_DNA"/>
</dbReference>
<gene>
    <name evidence="1" type="ORF">phD2B_006</name>
</gene>